<feature type="active site" description="Charge relay system" evidence="7">
    <location>
        <position position="338"/>
    </location>
</feature>
<keyword evidence="10" id="KW-1185">Reference proteome</keyword>
<feature type="non-terminal residue" evidence="9">
    <location>
        <position position="1"/>
    </location>
</feature>
<evidence type="ECO:0000313" key="9">
    <source>
        <dbReference type="EMBL" id="KAH9306948.1"/>
    </source>
</evidence>
<keyword evidence="2" id="KW-0732">Signal</keyword>
<dbReference type="PANTHER" id="PTHR11005">
    <property type="entry name" value="LYSOSOMAL ACID LIPASE-RELATED"/>
    <property type="match status" value="1"/>
</dbReference>
<name>A0AA38KI98_TAXCH</name>
<feature type="active site" description="Charge relay system" evidence="7">
    <location>
        <position position="367"/>
    </location>
</feature>
<feature type="active site" description="Nucleophile" evidence="7">
    <location>
        <position position="165"/>
    </location>
</feature>
<evidence type="ECO:0000313" key="10">
    <source>
        <dbReference type="Proteomes" id="UP000824469"/>
    </source>
</evidence>
<dbReference type="GO" id="GO:0016788">
    <property type="term" value="F:hydrolase activity, acting on ester bonds"/>
    <property type="evidence" value="ECO:0007669"/>
    <property type="project" value="InterPro"/>
</dbReference>
<evidence type="ECO:0000256" key="1">
    <source>
        <dbReference type="ARBA" id="ARBA00010701"/>
    </source>
</evidence>
<dbReference type="FunFam" id="3.40.50.1820:FF:000057">
    <property type="entry name" value="Lipase"/>
    <property type="match status" value="1"/>
</dbReference>
<dbReference type="OMA" id="AYKKFNH"/>
<dbReference type="Gene3D" id="3.40.50.1820">
    <property type="entry name" value="alpha/beta hydrolase"/>
    <property type="match status" value="1"/>
</dbReference>
<keyword evidence="6" id="KW-0325">Glycoprotein</keyword>
<proteinExistence type="inferred from homology"/>
<dbReference type="SUPFAM" id="SSF53474">
    <property type="entry name" value="alpha/beta-Hydrolases"/>
    <property type="match status" value="1"/>
</dbReference>
<reference evidence="9 10" key="1">
    <citation type="journal article" date="2021" name="Nat. Plants">
        <title>The Taxus genome provides insights into paclitaxel biosynthesis.</title>
        <authorList>
            <person name="Xiong X."/>
            <person name="Gou J."/>
            <person name="Liao Q."/>
            <person name="Li Y."/>
            <person name="Zhou Q."/>
            <person name="Bi G."/>
            <person name="Li C."/>
            <person name="Du R."/>
            <person name="Wang X."/>
            <person name="Sun T."/>
            <person name="Guo L."/>
            <person name="Liang H."/>
            <person name="Lu P."/>
            <person name="Wu Y."/>
            <person name="Zhang Z."/>
            <person name="Ro D.K."/>
            <person name="Shang Y."/>
            <person name="Huang S."/>
            <person name="Yan J."/>
        </authorList>
    </citation>
    <scope>NUCLEOTIDE SEQUENCE [LARGE SCALE GENOMIC DNA]</scope>
    <source>
        <strain evidence="9">Ta-2019</strain>
    </source>
</reference>
<gene>
    <name evidence="9" type="ORF">KI387_011352</name>
</gene>
<comment type="caution">
    <text evidence="9">The sequence shown here is derived from an EMBL/GenBank/DDBJ whole genome shotgun (WGS) entry which is preliminary data.</text>
</comment>
<sequence>VFLVLAVKSVRGDVDIGSVETAHSVQNLDGICALFVSPKGYDCQEFMVPTEDGFLLSVQRVSSATVVKNEKEPVFLYHGIMQGGEGWVLNEPYESLSFMLADSGYDVWIGNGRATTFTYGHKIYNRSSQEFWNWKFDDLVAYDLPSMLYFVNSTTAKSILYVGYSQGTMTGFAGFTNNKIASLVKKVAMLAPIAYLNYVSAPLSRVSAALYVDQLDTVLGIYEFNVSVARNSHILDRACRQANLDIGTCYDGMISLFSGPDCCTNKSKLVYYTKYESQSTSAMNMAQLAQLIRSGRFCKYDYGLYGNMENYGTIIPPSYDLSMIPSSLPFLLVRGGNDTLADELDVKHVASELPGKVELLFIPNYSHFDMLFATTAHVDVYPHVLKFFQEV</sequence>
<evidence type="ECO:0000256" key="2">
    <source>
        <dbReference type="ARBA" id="ARBA00022729"/>
    </source>
</evidence>
<evidence type="ECO:0000256" key="4">
    <source>
        <dbReference type="ARBA" id="ARBA00022963"/>
    </source>
</evidence>
<evidence type="ECO:0000259" key="8">
    <source>
        <dbReference type="Pfam" id="PF04083"/>
    </source>
</evidence>
<evidence type="ECO:0000256" key="3">
    <source>
        <dbReference type="ARBA" id="ARBA00022801"/>
    </source>
</evidence>
<evidence type="ECO:0000256" key="6">
    <source>
        <dbReference type="ARBA" id="ARBA00023180"/>
    </source>
</evidence>
<dbReference type="PIRSF" id="PIRSF000862">
    <property type="entry name" value="Steryl_ester_lip"/>
    <property type="match status" value="1"/>
</dbReference>
<dbReference type="GO" id="GO:0016042">
    <property type="term" value="P:lipid catabolic process"/>
    <property type="evidence" value="ECO:0007669"/>
    <property type="project" value="UniProtKB-KW"/>
</dbReference>
<keyword evidence="4" id="KW-0442">Lipid degradation</keyword>
<feature type="domain" description="Partial AB-hydrolase lipase" evidence="8">
    <location>
        <begin position="37"/>
        <end position="90"/>
    </location>
</feature>
<organism evidence="9 10">
    <name type="scientific">Taxus chinensis</name>
    <name type="common">Chinese yew</name>
    <name type="synonym">Taxus wallichiana var. chinensis</name>
    <dbReference type="NCBI Taxonomy" id="29808"/>
    <lineage>
        <taxon>Eukaryota</taxon>
        <taxon>Viridiplantae</taxon>
        <taxon>Streptophyta</taxon>
        <taxon>Embryophyta</taxon>
        <taxon>Tracheophyta</taxon>
        <taxon>Spermatophyta</taxon>
        <taxon>Pinopsida</taxon>
        <taxon>Pinidae</taxon>
        <taxon>Conifers II</taxon>
        <taxon>Cupressales</taxon>
        <taxon>Taxaceae</taxon>
        <taxon>Taxus</taxon>
    </lineage>
</organism>
<keyword evidence="3" id="KW-0378">Hydrolase</keyword>
<dbReference type="Pfam" id="PF04083">
    <property type="entry name" value="Abhydro_lipase"/>
    <property type="match status" value="1"/>
</dbReference>
<dbReference type="InterPro" id="IPR006693">
    <property type="entry name" value="AB_hydrolase_lipase"/>
</dbReference>
<dbReference type="EMBL" id="JAHRHJ020000008">
    <property type="protein sequence ID" value="KAH9306948.1"/>
    <property type="molecule type" value="Genomic_DNA"/>
</dbReference>
<dbReference type="InterPro" id="IPR029058">
    <property type="entry name" value="AB_hydrolase_fold"/>
</dbReference>
<evidence type="ECO:0000256" key="7">
    <source>
        <dbReference type="PIRSR" id="PIRSR000862-1"/>
    </source>
</evidence>
<dbReference type="Proteomes" id="UP000824469">
    <property type="component" value="Unassembled WGS sequence"/>
</dbReference>
<comment type="similarity">
    <text evidence="1">Belongs to the AB hydrolase superfamily. Lipase family.</text>
</comment>
<keyword evidence="5" id="KW-0443">Lipid metabolism</keyword>
<protein>
    <recommendedName>
        <fullName evidence="8">Partial AB-hydrolase lipase domain-containing protein</fullName>
    </recommendedName>
</protein>
<evidence type="ECO:0000256" key="5">
    <source>
        <dbReference type="ARBA" id="ARBA00023098"/>
    </source>
</evidence>
<dbReference type="InterPro" id="IPR025483">
    <property type="entry name" value="Lipase_euk"/>
</dbReference>
<dbReference type="AlphaFoldDB" id="A0AA38KI98"/>
<accession>A0AA38KI98</accession>